<name>A0A5B7DIP3_PORTR</name>
<dbReference type="EMBL" id="VSRR010000958">
    <property type="protein sequence ID" value="MPC21270.1"/>
    <property type="molecule type" value="Genomic_DNA"/>
</dbReference>
<feature type="region of interest" description="Disordered" evidence="1">
    <location>
        <begin position="46"/>
        <end position="65"/>
    </location>
</feature>
<evidence type="ECO:0000313" key="2">
    <source>
        <dbReference type="EMBL" id="MPC21270.1"/>
    </source>
</evidence>
<accession>A0A5B7DIP3</accession>
<sequence>MFQNKCSLPTWCRRRGVALGKGTGGVPVVDVLQGLRKHAAQAQRRFTRSSWGSHGVTVSPGQRGGGEEIQLWFGRDSSQHFEQLNDSPGN</sequence>
<evidence type="ECO:0000313" key="3">
    <source>
        <dbReference type="Proteomes" id="UP000324222"/>
    </source>
</evidence>
<reference evidence="2 3" key="1">
    <citation type="submission" date="2019-05" db="EMBL/GenBank/DDBJ databases">
        <title>Another draft genome of Portunus trituberculatus and its Hox gene families provides insights of decapod evolution.</title>
        <authorList>
            <person name="Jeong J.-H."/>
            <person name="Song I."/>
            <person name="Kim S."/>
            <person name="Choi T."/>
            <person name="Kim D."/>
            <person name="Ryu S."/>
            <person name="Kim W."/>
        </authorList>
    </citation>
    <scope>NUCLEOTIDE SEQUENCE [LARGE SCALE GENOMIC DNA]</scope>
    <source>
        <tissue evidence="2">Muscle</tissue>
    </source>
</reference>
<organism evidence="2 3">
    <name type="scientific">Portunus trituberculatus</name>
    <name type="common">Swimming crab</name>
    <name type="synonym">Neptunus trituberculatus</name>
    <dbReference type="NCBI Taxonomy" id="210409"/>
    <lineage>
        <taxon>Eukaryota</taxon>
        <taxon>Metazoa</taxon>
        <taxon>Ecdysozoa</taxon>
        <taxon>Arthropoda</taxon>
        <taxon>Crustacea</taxon>
        <taxon>Multicrustacea</taxon>
        <taxon>Malacostraca</taxon>
        <taxon>Eumalacostraca</taxon>
        <taxon>Eucarida</taxon>
        <taxon>Decapoda</taxon>
        <taxon>Pleocyemata</taxon>
        <taxon>Brachyura</taxon>
        <taxon>Eubrachyura</taxon>
        <taxon>Portunoidea</taxon>
        <taxon>Portunidae</taxon>
        <taxon>Portuninae</taxon>
        <taxon>Portunus</taxon>
    </lineage>
</organism>
<evidence type="ECO:0000256" key="1">
    <source>
        <dbReference type="SAM" id="MobiDB-lite"/>
    </source>
</evidence>
<gene>
    <name evidence="2" type="ORF">E2C01_014251</name>
</gene>
<dbReference type="Proteomes" id="UP000324222">
    <property type="component" value="Unassembled WGS sequence"/>
</dbReference>
<keyword evidence="3" id="KW-1185">Reference proteome</keyword>
<dbReference type="AlphaFoldDB" id="A0A5B7DIP3"/>
<comment type="caution">
    <text evidence="2">The sequence shown here is derived from an EMBL/GenBank/DDBJ whole genome shotgun (WGS) entry which is preliminary data.</text>
</comment>
<proteinExistence type="predicted"/>
<protein>
    <submittedName>
        <fullName evidence="2">Uncharacterized protein</fullName>
    </submittedName>
</protein>